<proteinExistence type="predicted"/>
<name>A0ABU0IYW7_9HYPH</name>
<feature type="region of interest" description="Disordered" evidence="3">
    <location>
        <begin position="329"/>
        <end position="350"/>
    </location>
</feature>
<reference evidence="4 5" key="1">
    <citation type="submission" date="2023-07" db="EMBL/GenBank/DDBJ databases">
        <title>Genomic Encyclopedia of Type Strains, Phase IV (KMG-IV): sequencing the most valuable type-strain genomes for metagenomic binning, comparative biology and taxonomic classification.</title>
        <authorList>
            <person name="Goeker M."/>
        </authorList>
    </citation>
    <scope>NUCLEOTIDE SEQUENCE [LARGE SCALE GENOMIC DNA]</scope>
    <source>
        <strain evidence="4 5">DSM 19619</strain>
    </source>
</reference>
<comment type="caution">
    <text evidence="4">The sequence shown here is derived from an EMBL/GenBank/DDBJ whole genome shotgun (WGS) entry which is preliminary data.</text>
</comment>
<gene>
    <name evidence="4" type="ORF">QO011_000196</name>
</gene>
<dbReference type="GO" id="GO:0030600">
    <property type="term" value="F:feruloyl esterase activity"/>
    <property type="evidence" value="ECO:0007669"/>
    <property type="project" value="UniProtKB-EC"/>
</dbReference>
<evidence type="ECO:0000256" key="1">
    <source>
        <dbReference type="ARBA" id="ARBA00022729"/>
    </source>
</evidence>
<dbReference type="PANTHER" id="PTHR43037">
    <property type="entry name" value="UNNAMED PRODUCT-RELATED"/>
    <property type="match status" value="1"/>
</dbReference>
<dbReference type="InterPro" id="IPR050955">
    <property type="entry name" value="Plant_Biomass_Hydrol_Est"/>
</dbReference>
<dbReference type="Pfam" id="PF10503">
    <property type="entry name" value="Esterase_PHB"/>
    <property type="match status" value="1"/>
</dbReference>
<dbReference type="InterPro" id="IPR029058">
    <property type="entry name" value="AB_hydrolase_fold"/>
</dbReference>
<keyword evidence="1" id="KW-0732">Signal</keyword>
<evidence type="ECO:0000256" key="3">
    <source>
        <dbReference type="SAM" id="MobiDB-lite"/>
    </source>
</evidence>
<dbReference type="RefSeq" id="WP_307266543.1">
    <property type="nucleotide sequence ID" value="NZ_JAUSVX010000001.1"/>
</dbReference>
<accession>A0ABU0IYW7</accession>
<evidence type="ECO:0000313" key="5">
    <source>
        <dbReference type="Proteomes" id="UP001242480"/>
    </source>
</evidence>
<dbReference type="PANTHER" id="PTHR43037:SF1">
    <property type="entry name" value="BLL1128 PROTEIN"/>
    <property type="match status" value="1"/>
</dbReference>
<evidence type="ECO:0000313" key="4">
    <source>
        <dbReference type="EMBL" id="MDQ0467201.1"/>
    </source>
</evidence>
<keyword evidence="2 4" id="KW-0378">Hydrolase</keyword>
<dbReference type="NCBIfam" id="TIGR01840">
    <property type="entry name" value="esterase_phb"/>
    <property type="match status" value="1"/>
</dbReference>
<dbReference type="EC" id="3.1.1.73" evidence="4"/>
<organism evidence="4 5">
    <name type="scientific">Labrys wisconsinensis</name>
    <dbReference type="NCBI Taxonomy" id="425677"/>
    <lineage>
        <taxon>Bacteria</taxon>
        <taxon>Pseudomonadati</taxon>
        <taxon>Pseudomonadota</taxon>
        <taxon>Alphaproteobacteria</taxon>
        <taxon>Hyphomicrobiales</taxon>
        <taxon>Xanthobacteraceae</taxon>
        <taxon>Labrys</taxon>
    </lineage>
</organism>
<dbReference type="Proteomes" id="UP001242480">
    <property type="component" value="Unassembled WGS sequence"/>
</dbReference>
<sequence>MASLQQTLVELERLRRQWARSLPADPAFAGPSDRLREVAAFGPDPGNLRMLAYVPPLLAAPRALVVVLHGCTQTAAGYDHGSGWSALAERHGFCLLYPEQRAANNPKLCFNWFAEADTRRGEGEVRSIRSMIETMIRAHGIDRSRVHITGLSAGGAMACAMLATSPELFAAGGIVAGLPYGAATSVREAFEAMARGRDRPAEAWGDGIRAASAHRGPWPRITVWHGEADATVAPANAEALVRQWLDVHGIDAASVRNQPVPGASRRIWSGPRGVAVEAWLVPGMGHGTPLKTSGAGDDVCGHAGPFMIEAGISSTFAMAGAWGLTEQRMPARPAEPGGKTGRPGPDLPMRSTEVAASIRRALAAAGLGRPRT</sequence>
<dbReference type="InterPro" id="IPR010126">
    <property type="entry name" value="Esterase_phb"/>
</dbReference>
<dbReference type="Gene3D" id="3.40.50.1820">
    <property type="entry name" value="alpha/beta hydrolase"/>
    <property type="match status" value="1"/>
</dbReference>
<protein>
    <submittedName>
        <fullName evidence="4">Feruloyl esterase</fullName>
        <ecNumber evidence="4">3.1.1.73</ecNumber>
    </submittedName>
</protein>
<keyword evidence="5" id="KW-1185">Reference proteome</keyword>
<evidence type="ECO:0000256" key="2">
    <source>
        <dbReference type="ARBA" id="ARBA00022801"/>
    </source>
</evidence>
<dbReference type="EMBL" id="JAUSVX010000001">
    <property type="protein sequence ID" value="MDQ0467201.1"/>
    <property type="molecule type" value="Genomic_DNA"/>
</dbReference>
<dbReference type="SUPFAM" id="SSF53474">
    <property type="entry name" value="alpha/beta-Hydrolases"/>
    <property type="match status" value="2"/>
</dbReference>